<evidence type="ECO:0000313" key="3">
    <source>
        <dbReference type="EMBL" id="EPS27341.1"/>
    </source>
</evidence>
<dbReference type="OrthoDB" id="5405745at2759"/>
<keyword evidence="4" id="KW-1185">Reference proteome</keyword>
<dbReference type="InterPro" id="IPR024338">
    <property type="entry name" value="MID1/Yam8"/>
</dbReference>
<proteinExistence type="predicted"/>
<dbReference type="PANTHER" id="PTHR39142">
    <property type="entry name" value="MID1P"/>
    <property type="match status" value="1"/>
</dbReference>
<protein>
    <submittedName>
        <fullName evidence="3">Uncharacterized protein</fullName>
    </submittedName>
</protein>
<dbReference type="Proteomes" id="UP000019376">
    <property type="component" value="Unassembled WGS sequence"/>
</dbReference>
<dbReference type="Pfam" id="PF12929">
    <property type="entry name" value="Mid1"/>
    <property type="match status" value="1"/>
</dbReference>
<name>S7ZFD9_PENO1</name>
<feature type="transmembrane region" description="Helical" evidence="2">
    <location>
        <begin position="643"/>
        <end position="661"/>
    </location>
</feature>
<dbReference type="STRING" id="933388.S7ZFD9"/>
<evidence type="ECO:0000256" key="2">
    <source>
        <dbReference type="SAM" id="Phobius"/>
    </source>
</evidence>
<dbReference type="AlphaFoldDB" id="S7ZFD9"/>
<dbReference type="GO" id="GO:0098703">
    <property type="term" value="P:calcium ion import across plasma membrane"/>
    <property type="evidence" value="ECO:0007669"/>
    <property type="project" value="InterPro"/>
</dbReference>
<keyword evidence="2" id="KW-0472">Membrane</keyword>
<gene>
    <name evidence="3" type="ORF">PDE_02284</name>
</gene>
<accession>S7ZFD9</accession>
<dbReference type="HOGENOM" id="CLU_018731_0_0_1"/>
<reference evidence="3 4" key="1">
    <citation type="journal article" date="2013" name="PLoS ONE">
        <title>Genomic and secretomic analyses reveal unique features of the lignocellulolytic enzyme system of Penicillium decumbens.</title>
        <authorList>
            <person name="Liu G."/>
            <person name="Zhang L."/>
            <person name="Wei X."/>
            <person name="Zou G."/>
            <person name="Qin Y."/>
            <person name="Ma L."/>
            <person name="Li J."/>
            <person name="Zheng H."/>
            <person name="Wang S."/>
            <person name="Wang C."/>
            <person name="Xun L."/>
            <person name="Zhao G.-P."/>
            <person name="Zhou Z."/>
            <person name="Qu Y."/>
        </authorList>
    </citation>
    <scope>NUCLEOTIDE SEQUENCE [LARGE SCALE GENOMIC DNA]</scope>
    <source>
        <strain evidence="4">114-2 / CGMCC 5302</strain>
    </source>
</reference>
<keyword evidence="2" id="KW-0812">Transmembrane</keyword>
<evidence type="ECO:0000256" key="1">
    <source>
        <dbReference type="SAM" id="Coils"/>
    </source>
</evidence>
<sequence length="662" mass="72103">MRHHPTALQYLLAATAASSLSSYGIHLAAASSDHLPDAPRETESSLIGGPIISSGAGFPVALDSFNGLDVPGLRHEDLETGSSLFPSESDSGQLDLVRRNYPADAKSLGNNQFQQPVIEVGGIQWFFVTKEVVNGVKAKTTSTLPASLNAREAEEEDSPKLELRRRELLDEDGEEREEEEEEEELLAKRDQTTVYLSLTTCSKPTTNSTDAAPGTFPQLQIYYSTDPKLSKPGPGQDDSRQTLVSAVNGFANASITTDGDIFIGVAAPNSTVWKGNYKYQIATSIDAPFHSVIDNDPFLYFIDADMSAALLVTNNLTQSDPDSTNYKQWMNLTPPFTMFAHNVNNTALAGLERSYCALEQLSSLGSISSSTEVGMTSRGLGNKPKEQFYITGLNRSSTYNGILAMRGNSTQWDNGIIGGGGKVWKAMNFTTKADDNCAVLFNLTFCSEVAYAVPANPKRTNVSQLRNIYDDYASKYYQNFNYSLQQVQCDAKPESMYSLAVGCDDCAHAYKQWLCSVTIPRCEDFSSTADYLQVRNAGQAFINGSALPENNAYRTNPVTNVSRNPLIDSEIQPGPYKEILPCLDICSSLVKSCPSTLGFGCPTGDWLNASYGYRSSDGDITCSYLGAAFYLNRASKTGLALEWPVIWMVVVVVVALVEGWGL</sequence>
<dbReference type="PhylomeDB" id="S7ZFD9"/>
<organism evidence="3 4">
    <name type="scientific">Penicillium oxalicum (strain 114-2 / CGMCC 5302)</name>
    <name type="common">Penicillium decumbens</name>
    <dbReference type="NCBI Taxonomy" id="933388"/>
    <lineage>
        <taxon>Eukaryota</taxon>
        <taxon>Fungi</taxon>
        <taxon>Dikarya</taxon>
        <taxon>Ascomycota</taxon>
        <taxon>Pezizomycotina</taxon>
        <taxon>Eurotiomycetes</taxon>
        <taxon>Eurotiomycetidae</taxon>
        <taxon>Eurotiales</taxon>
        <taxon>Aspergillaceae</taxon>
        <taxon>Penicillium</taxon>
    </lineage>
</organism>
<dbReference type="eggNOG" id="ENOG502QTA4">
    <property type="taxonomic scope" value="Eukaryota"/>
</dbReference>
<dbReference type="GO" id="GO:0005262">
    <property type="term" value="F:calcium channel activity"/>
    <property type="evidence" value="ECO:0007669"/>
    <property type="project" value="InterPro"/>
</dbReference>
<feature type="coiled-coil region" evidence="1">
    <location>
        <begin position="151"/>
        <end position="191"/>
    </location>
</feature>
<keyword evidence="2" id="KW-1133">Transmembrane helix</keyword>
<dbReference type="EMBL" id="KB644410">
    <property type="protein sequence ID" value="EPS27341.1"/>
    <property type="molecule type" value="Genomic_DNA"/>
</dbReference>
<keyword evidence="1" id="KW-0175">Coiled coil</keyword>
<evidence type="ECO:0000313" key="4">
    <source>
        <dbReference type="Proteomes" id="UP000019376"/>
    </source>
</evidence>
<dbReference type="PANTHER" id="PTHR39142:SF1">
    <property type="entry name" value="AEL197CP"/>
    <property type="match status" value="1"/>
</dbReference>